<dbReference type="AlphaFoldDB" id="W9Y0U1"/>
<feature type="domain" description="Pyridoxamine 5'-phosphate oxidase Alr4036 family FMN-binding" evidence="2">
    <location>
        <begin position="10"/>
        <end position="134"/>
    </location>
</feature>
<dbReference type="HOGENOM" id="CLU_061619_0_0_1"/>
<dbReference type="GO" id="GO:0010181">
    <property type="term" value="F:FMN binding"/>
    <property type="evidence" value="ECO:0007669"/>
    <property type="project" value="InterPro"/>
</dbReference>
<dbReference type="InterPro" id="IPR024624">
    <property type="entry name" value="Pyridox_Oxase_Alr4036_FMN-bd"/>
</dbReference>
<dbReference type="GeneID" id="19167481"/>
<evidence type="ECO:0000313" key="4">
    <source>
        <dbReference type="Proteomes" id="UP000019478"/>
    </source>
</evidence>
<name>W9Y0U1_9EURO</name>
<dbReference type="InterPro" id="IPR012349">
    <property type="entry name" value="Split_barrel_FMN-bd"/>
</dbReference>
<dbReference type="OrthoDB" id="5394411at2759"/>
<evidence type="ECO:0000259" key="2">
    <source>
        <dbReference type="Pfam" id="PF12766"/>
    </source>
</evidence>
<accession>W9Y0U1</accession>
<evidence type="ECO:0000256" key="1">
    <source>
        <dbReference type="SAM" id="MobiDB-lite"/>
    </source>
</evidence>
<dbReference type="EMBL" id="AMGY01000003">
    <property type="protein sequence ID" value="EXJ86402.1"/>
    <property type="molecule type" value="Genomic_DNA"/>
</dbReference>
<feature type="region of interest" description="Disordered" evidence="1">
    <location>
        <begin position="265"/>
        <end position="289"/>
    </location>
</feature>
<dbReference type="eggNOG" id="ENOG502S535">
    <property type="taxonomic scope" value="Eukaryota"/>
</dbReference>
<gene>
    <name evidence="3" type="ORF">A1O3_03353</name>
</gene>
<protein>
    <recommendedName>
        <fullName evidence="2">Pyridoxamine 5'-phosphate oxidase Alr4036 family FMN-binding domain-containing protein</fullName>
    </recommendedName>
</protein>
<reference evidence="3 4" key="1">
    <citation type="submission" date="2013-03" db="EMBL/GenBank/DDBJ databases">
        <title>The Genome Sequence of Capronia epimyces CBS 606.96.</title>
        <authorList>
            <consortium name="The Broad Institute Genomics Platform"/>
            <person name="Cuomo C."/>
            <person name="de Hoog S."/>
            <person name="Gorbushina A."/>
            <person name="Walker B."/>
            <person name="Young S.K."/>
            <person name="Zeng Q."/>
            <person name="Gargeya S."/>
            <person name="Fitzgerald M."/>
            <person name="Haas B."/>
            <person name="Abouelleil A."/>
            <person name="Allen A.W."/>
            <person name="Alvarado L."/>
            <person name="Arachchi H.M."/>
            <person name="Berlin A.M."/>
            <person name="Chapman S.B."/>
            <person name="Gainer-Dewar J."/>
            <person name="Goldberg J."/>
            <person name="Griggs A."/>
            <person name="Gujja S."/>
            <person name="Hansen M."/>
            <person name="Howarth C."/>
            <person name="Imamovic A."/>
            <person name="Ireland A."/>
            <person name="Larimer J."/>
            <person name="McCowan C."/>
            <person name="Murphy C."/>
            <person name="Pearson M."/>
            <person name="Poon T.W."/>
            <person name="Priest M."/>
            <person name="Roberts A."/>
            <person name="Saif S."/>
            <person name="Shea T."/>
            <person name="Sisk P."/>
            <person name="Sykes S."/>
            <person name="Wortman J."/>
            <person name="Nusbaum C."/>
            <person name="Birren B."/>
        </authorList>
    </citation>
    <scope>NUCLEOTIDE SEQUENCE [LARGE SCALE GENOMIC DNA]</scope>
    <source>
        <strain evidence="3 4">CBS 606.96</strain>
    </source>
</reference>
<sequence length="289" mass="31582">MSRPTPATTAPWKATFQAHLEKVGGSGAEFTLATVSAKGLPHARTCIFRGFWATLPSNEHNELPKNPPIYDSDCPTFTTDARMGKTHDIFATANGGGNLTQSHSGSGGGGPVEAVFWIKETMTQWRIRGKCWLIAADDIEGGQQAQNSGTVTVKAEVGRYMRAKEGSGRAEKNKDWSWRLEIENYFENLSPTMRGTFKNPPPGQPLQEGKDDKAGEGLGQKAGHLSDEALARRNFRVCIITPEQVEAVDLSDPTHCTRQVWNLAEEGRGPGGDQPSESFGEWNLVETWP</sequence>
<proteinExistence type="predicted"/>
<dbReference type="PANTHER" id="PTHR28243">
    <property type="entry name" value="AGL049CP"/>
    <property type="match status" value="1"/>
</dbReference>
<comment type="caution">
    <text evidence="3">The sequence shown here is derived from an EMBL/GenBank/DDBJ whole genome shotgun (WGS) entry which is preliminary data.</text>
</comment>
<dbReference type="SUPFAM" id="SSF50475">
    <property type="entry name" value="FMN-binding split barrel"/>
    <property type="match status" value="1"/>
</dbReference>
<keyword evidence="4" id="KW-1185">Reference proteome</keyword>
<organism evidence="3 4">
    <name type="scientific">Capronia epimyces CBS 606.96</name>
    <dbReference type="NCBI Taxonomy" id="1182542"/>
    <lineage>
        <taxon>Eukaryota</taxon>
        <taxon>Fungi</taxon>
        <taxon>Dikarya</taxon>
        <taxon>Ascomycota</taxon>
        <taxon>Pezizomycotina</taxon>
        <taxon>Eurotiomycetes</taxon>
        <taxon>Chaetothyriomycetidae</taxon>
        <taxon>Chaetothyriales</taxon>
        <taxon>Herpotrichiellaceae</taxon>
        <taxon>Capronia</taxon>
    </lineage>
</organism>
<dbReference type="PANTHER" id="PTHR28243:SF1">
    <property type="entry name" value="PYRIDOXAMINE 5'-PHOSPHATE OXIDASE ALR4036 FAMILY FMN-BINDING DOMAIN-CONTAINING PROTEIN"/>
    <property type="match status" value="1"/>
</dbReference>
<dbReference type="Gene3D" id="2.30.110.10">
    <property type="entry name" value="Electron Transport, Fmn-binding Protein, Chain A"/>
    <property type="match status" value="1"/>
</dbReference>
<dbReference type="Proteomes" id="UP000019478">
    <property type="component" value="Unassembled WGS sequence"/>
</dbReference>
<dbReference type="STRING" id="1182542.W9Y0U1"/>
<dbReference type="RefSeq" id="XP_007731681.1">
    <property type="nucleotide sequence ID" value="XM_007733491.1"/>
</dbReference>
<evidence type="ECO:0000313" key="3">
    <source>
        <dbReference type="EMBL" id="EXJ86402.1"/>
    </source>
</evidence>
<dbReference type="Pfam" id="PF12766">
    <property type="entry name" value="Pyridox_oxase_2"/>
    <property type="match status" value="1"/>
</dbReference>
<feature type="region of interest" description="Disordered" evidence="1">
    <location>
        <begin position="191"/>
        <end position="225"/>
    </location>
</feature>